<evidence type="ECO:0000259" key="9">
    <source>
        <dbReference type="Pfam" id="PF13614"/>
    </source>
</evidence>
<evidence type="ECO:0000256" key="2">
    <source>
        <dbReference type="ARBA" id="ARBA00011903"/>
    </source>
</evidence>
<comment type="similarity">
    <text evidence="1">Belongs to the CpsD/CapB family.</text>
</comment>
<feature type="domain" description="AAA" evidence="9">
    <location>
        <begin position="58"/>
        <end position="177"/>
    </location>
</feature>
<dbReference type="PANTHER" id="PTHR32309">
    <property type="entry name" value="TYROSINE-PROTEIN KINASE"/>
    <property type="match status" value="1"/>
</dbReference>
<evidence type="ECO:0000256" key="7">
    <source>
        <dbReference type="ARBA" id="ARBA00023137"/>
    </source>
</evidence>
<evidence type="ECO:0000256" key="5">
    <source>
        <dbReference type="ARBA" id="ARBA00022777"/>
    </source>
</evidence>
<dbReference type="Gene3D" id="3.40.50.300">
    <property type="entry name" value="P-loop containing nucleotide triphosphate hydrolases"/>
    <property type="match status" value="1"/>
</dbReference>
<dbReference type="PANTHER" id="PTHR32309:SF13">
    <property type="entry name" value="FERRIC ENTEROBACTIN TRANSPORT PROTEIN FEPE"/>
    <property type="match status" value="1"/>
</dbReference>
<evidence type="ECO:0000256" key="1">
    <source>
        <dbReference type="ARBA" id="ARBA00007316"/>
    </source>
</evidence>
<dbReference type="InterPro" id="IPR027417">
    <property type="entry name" value="P-loop_NTPase"/>
</dbReference>
<comment type="catalytic activity">
    <reaction evidence="8">
        <text>L-tyrosyl-[protein] + ATP = O-phospho-L-tyrosyl-[protein] + ADP + H(+)</text>
        <dbReference type="Rhea" id="RHEA:10596"/>
        <dbReference type="Rhea" id="RHEA-COMP:10136"/>
        <dbReference type="Rhea" id="RHEA-COMP:20101"/>
        <dbReference type="ChEBI" id="CHEBI:15378"/>
        <dbReference type="ChEBI" id="CHEBI:30616"/>
        <dbReference type="ChEBI" id="CHEBI:46858"/>
        <dbReference type="ChEBI" id="CHEBI:61978"/>
        <dbReference type="ChEBI" id="CHEBI:456216"/>
        <dbReference type="EC" id="2.7.10.2"/>
    </reaction>
</comment>
<comment type="caution">
    <text evidence="10">The sequence shown here is derived from an EMBL/GenBank/DDBJ whole genome shotgun (WGS) entry which is preliminary data.</text>
</comment>
<evidence type="ECO:0000256" key="6">
    <source>
        <dbReference type="ARBA" id="ARBA00022840"/>
    </source>
</evidence>
<keyword evidence="3" id="KW-0808">Transferase</keyword>
<name>A0A942WFM5_9FIRM</name>
<proteinExistence type="inferred from homology"/>
<dbReference type="InterPro" id="IPR005702">
    <property type="entry name" value="Wzc-like_C"/>
</dbReference>
<dbReference type="AlphaFoldDB" id="A0A942WFM5"/>
<keyword evidence="6" id="KW-0067">ATP-binding</keyword>
<dbReference type="EC" id="2.7.10.2" evidence="2"/>
<dbReference type="GO" id="GO:0005886">
    <property type="term" value="C:plasma membrane"/>
    <property type="evidence" value="ECO:0007669"/>
    <property type="project" value="TreeGrafter"/>
</dbReference>
<dbReference type="Pfam" id="PF13614">
    <property type="entry name" value="AAA_31"/>
    <property type="match status" value="1"/>
</dbReference>
<evidence type="ECO:0000256" key="8">
    <source>
        <dbReference type="ARBA" id="ARBA00051245"/>
    </source>
</evidence>
<dbReference type="InterPro" id="IPR050445">
    <property type="entry name" value="Bact_polysacc_biosynth/exp"/>
</dbReference>
<dbReference type="EMBL" id="JAGZMZ010000015">
    <property type="protein sequence ID" value="MBS4884447.1"/>
    <property type="molecule type" value="Genomic_DNA"/>
</dbReference>
<keyword evidence="5 10" id="KW-0418">Kinase</keyword>
<gene>
    <name evidence="10" type="ORF">KHZ85_06745</name>
</gene>
<evidence type="ECO:0000313" key="11">
    <source>
        <dbReference type="Proteomes" id="UP000753219"/>
    </source>
</evidence>
<dbReference type="RefSeq" id="WP_278640359.1">
    <property type="nucleotide sequence ID" value="NZ_JAGZMZ010000015.1"/>
</dbReference>
<accession>A0A942WFM5</accession>
<organism evidence="10 11">
    <name type="scientific">Amedibacillus dolichus</name>
    <dbReference type="NCBI Taxonomy" id="31971"/>
    <lineage>
        <taxon>Bacteria</taxon>
        <taxon>Bacillati</taxon>
        <taxon>Bacillota</taxon>
        <taxon>Erysipelotrichia</taxon>
        <taxon>Erysipelotrichales</taxon>
        <taxon>Erysipelotrichaceae</taxon>
        <taxon>Amedibacillus</taxon>
    </lineage>
</organism>
<evidence type="ECO:0000313" key="10">
    <source>
        <dbReference type="EMBL" id="MBS4884447.1"/>
    </source>
</evidence>
<dbReference type="GO" id="GO:0005524">
    <property type="term" value="F:ATP binding"/>
    <property type="evidence" value="ECO:0007669"/>
    <property type="project" value="UniProtKB-KW"/>
</dbReference>
<dbReference type="GO" id="GO:0004715">
    <property type="term" value="F:non-membrane spanning protein tyrosine kinase activity"/>
    <property type="evidence" value="ECO:0007669"/>
    <property type="project" value="UniProtKB-EC"/>
</dbReference>
<keyword evidence="4" id="KW-0547">Nucleotide-binding</keyword>
<dbReference type="CDD" id="cd05387">
    <property type="entry name" value="BY-kinase"/>
    <property type="match status" value="1"/>
</dbReference>
<dbReference type="Proteomes" id="UP000753219">
    <property type="component" value="Unassembled WGS sequence"/>
</dbReference>
<sequence length="244" mass="27376">MSRRIVVDKNTKSASKSRRGNQFDYSEIYRQLRTNIEFSSIENKVQVVNVTSTTPNEGKSSVSSNLAIICSDKYDKVLLIDCDLRKPVQHKFFNTTNKVGLSNLLLSYKDKIDIDDETYFKRYKKNTSAGKLYLLTSGSKVPNPQELLSSKRFKRLIEELKKEFGFIIIDCPPISAVSDAIPVASVSDGTLFVCSAKDTNKKEAKDALVQLKRNGVNVLGCVLTKVEDPSNKKYGYYYGGEANI</sequence>
<reference evidence="10" key="1">
    <citation type="submission" date="2021-02" db="EMBL/GenBank/DDBJ databases">
        <title>Infant gut strain persistence is associated with maternal origin, phylogeny, and functional potential including surface adhesion and iron acquisition.</title>
        <authorList>
            <person name="Lou Y.C."/>
        </authorList>
    </citation>
    <scope>NUCLEOTIDE SEQUENCE</scope>
    <source>
        <strain evidence="10">L3_108_103G1_dasL3_108_103G1_concoct_2</strain>
    </source>
</reference>
<dbReference type="NCBIfam" id="TIGR01007">
    <property type="entry name" value="eps_fam"/>
    <property type="match status" value="1"/>
</dbReference>
<evidence type="ECO:0000256" key="3">
    <source>
        <dbReference type="ARBA" id="ARBA00022679"/>
    </source>
</evidence>
<keyword evidence="7" id="KW-0829">Tyrosine-protein kinase</keyword>
<dbReference type="SUPFAM" id="SSF52540">
    <property type="entry name" value="P-loop containing nucleoside triphosphate hydrolases"/>
    <property type="match status" value="1"/>
</dbReference>
<protein>
    <recommendedName>
        <fullName evidence="2">non-specific protein-tyrosine kinase</fullName>
        <ecNumber evidence="2">2.7.10.2</ecNumber>
    </recommendedName>
</protein>
<evidence type="ECO:0000256" key="4">
    <source>
        <dbReference type="ARBA" id="ARBA00022741"/>
    </source>
</evidence>
<dbReference type="InterPro" id="IPR025669">
    <property type="entry name" value="AAA_dom"/>
</dbReference>